<feature type="region of interest" description="Disordered" evidence="1">
    <location>
        <begin position="156"/>
        <end position="175"/>
    </location>
</feature>
<evidence type="ECO:0000256" key="1">
    <source>
        <dbReference type="SAM" id="MobiDB-lite"/>
    </source>
</evidence>
<proteinExistence type="predicted"/>
<organism evidence="2 3">
    <name type="scientific">Streptomyces yunnanensis</name>
    <dbReference type="NCBI Taxonomy" id="156453"/>
    <lineage>
        <taxon>Bacteria</taxon>
        <taxon>Bacillati</taxon>
        <taxon>Actinomycetota</taxon>
        <taxon>Actinomycetes</taxon>
        <taxon>Kitasatosporales</taxon>
        <taxon>Streptomycetaceae</taxon>
        <taxon>Streptomyces</taxon>
    </lineage>
</organism>
<evidence type="ECO:0000313" key="2">
    <source>
        <dbReference type="EMBL" id="SHN07195.1"/>
    </source>
</evidence>
<sequence length="175" mass="20050">MNSGANLQQVRVDIEARDRYRIMWLAGIRELDLTQHCLKTFGECDRYNADHKQRRQTLHLPAATPPVAWYLCALPIPWDWSRNAHLAFEYAPGETWGGDALVRGLGVRLINARPITGWGEHSIPRNAPKSNSRRYRTCRNWQFAWWLRTHRSVPDAPPLPPHGPAEGGPEQLTLT</sequence>
<reference evidence="3" key="1">
    <citation type="submission" date="2016-11" db="EMBL/GenBank/DDBJ databases">
        <authorList>
            <person name="Jaros S."/>
            <person name="Januszkiewicz K."/>
            <person name="Wedrychowicz H."/>
        </authorList>
    </citation>
    <scope>NUCLEOTIDE SEQUENCE [LARGE SCALE GENOMIC DNA]</scope>
    <source>
        <strain evidence="3">CGMCC 4.3555</strain>
    </source>
</reference>
<dbReference type="EMBL" id="FRBK01000019">
    <property type="protein sequence ID" value="SHN07195.1"/>
    <property type="molecule type" value="Genomic_DNA"/>
</dbReference>
<dbReference type="AlphaFoldDB" id="A0A9X8N5H5"/>
<name>A0A9X8N5H5_9ACTN</name>
<dbReference type="Proteomes" id="UP000184388">
    <property type="component" value="Unassembled WGS sequence"/>
</dbReference>
<gene>
    <name evidence="2" type="ORF">SAMN05216268_1194</name>
</gene>
<evidence type="ECO:0000313" key="3">
    <source>
        <dbReference type="Proteomes" id="UP000184388"/>
    </source>
</evidence>
<accession>A0A9X8N5H5</accession>
<protein>
    <submittedName>
        <fullName evidence="2">Uncharacterized protein</fullName>
    </submittedName>
</protein>
<comment type="caution">
    <text evidence="2">The sequence shown here is derived from an EMBL/GenBank/DDBJ whole genome shotgun (WGS) entry which is preliminary data.</text>
</comment>